<dbReference type="InterPro" id="IPR028090">
    <property type="entry name" value="JAB_dom_prok"/>
</dbReference>
<keyword evidence="1" id="KW-0645">Protease</keyword>
<protein>
    <recommendedName>
        <fullName evidence="6">MPN domain-containing protein</fullName>
    </recommendedName>
</protein>
<name>A0A6J4U9Z1_9BACT</name>
<dbReference type="InterPro" id="IPR000555">
    <property type="entry name" value="JAMM/MPN+_dom"/>
</dbReference>
<dbReference type="GO" id="GO:0008270">
    <property type="term" value="F:zinc ion binding"/>
    <property type="evidence" value="ECO:0007669"/>
    <property type="project" value="TreeGrafter"/>
</dbReference>
<evidence type="ECO:0000259" key="6">
    <source>
        <dbReference type="PROSITE" id="PS50249"/>
    </source>
</evidence>
<keyword evidence="3" id="KW-0378">Hydrolase</keyword>
<evidence type="ECO:0000256" key="1">
    <source>
        <dbReference type="ARBA" id="ARBA00022670"/>
    </source>
</evidence>
<feature type="domain" description="MPN" evidence="6">
    <location>
        <begin position="9"/>
        <end position="149"/>
    </location>
</feature>
<accession>A0A6J4U9Z1</accession>
<sequence length="160" mass="17180">MVWPSPSLLRIDRSLYGEIVDHLNEAQPAEGVGLLAGVANGGERQATRFFRGTNLDRSPTRYTMDPVEVISAFREMEARDWELVAIVHSHPRTSPTPSVTDLREAHYPDSLLLIFGLASSPPVARCWFASPAGTGGSMGAASVREVAVIVDDAPVEPAAG</sequence>
<dbReference type="PROSITE" id="PS50249">
    <property type="entry name" value="MPN"/>
    <property type="match status" value="1"/>
</dbReference>
<dbReference type="SMART" id="SM00232">
    <property type="entry name" value="JAB_MPN"/>
    <property type="match status" value="1"/>
</dbReference>
<dbReference type="EMBL" id="CADCWL010000011">
    <property type="protein sequence ID" value="CAA9544914.1"/>
    <property type="molecule type" value="Genomic_DNA"/>
</dbReference>
<evidence type="ECO:0000256" key="2">
    <source>
        <dbReference type="ARBA" id="ARBA00022723"/>
    </source>
</evidence>
<evidence type="ECO:0000313" key="7">
    <source>
        <dbReference type="EMBL" id="CAA9544914.1"/>
    </source>
</evidence>
<dbReference type="Gene3D" id="3.40.140.10">
    <property type="entry name" value="Cytidine Deaminase, domain 2"/>
    <property type="match status" value="1"/>
</dbReference>
<dbReference type="CDD" id="cd08070">
    <property type="entry name" value="MPN_like"/>
    <property type="match status" value="1"/>
</dbReference>
<dbReference type="PANTHER" id="PTHR34858">
    <property type="entry name" value="CYSO-CYSTEINE PEPTIDASE"/>
    <property type="match status" value="1"/>
</dbReference>
<reference evidence="7" key="1">
    <citation type="submission" date="2020-02" db="EMBL/GenBank/DDBJ databases">
        <authorList>
            <person name="Meier V. D."/>
        </authorList>
    </citation>
    <scope>NUCLEOTIDE SEQUENCE</scope>
    <source>
        <strain evidence="7">AVDCRST_MAG19</strain>
    </source>
</reference>
<dbReference type="InterPro" id="IPR051929">
    <property type="entry name" value="VirAsm_ModProt"/>
</dbReference>
<evidence type="ECO:0000256" key="5">
    <source>
        <dbReference type="ARBA" id="ARBA00023049"/>
    </source>
</evidence>
<dbReference type="SUPFAM" id="SSF102712">
    <property type="entry name" value="JAB1/MPN domain"/>
    <property type="match status" value="1"/>
</dbReference>
<proteinExistence type="predicted"/>
<dbReference type="GO" id="GO:0008235">
    <property type="term" value="F:metalloexopeptidase activity"/>
    <property type="evidence" value="ECO:0007669"/>
    <property type="project" value="TreeGrafter"/>
</dbReference>
<keyword evidence="4" id="KW-0862">Zinc</keyword>
<dbReference type="PANTHER" id="PTHR34858:SF1">
    <property type="entry name" value="CYSO-CYSTEINE PEPTIDASE"/>
    <property type="match status" value="1"/>
</dbReference>
<keyword evidence="2" id="KW-0479">Metal-binding</keyword>
<organism evidence="7">
    <name type="scientific">uncultured Thermomicrobiales bacterium</name>
    <dbReference type="NCBI Taxonomy" id="1645740"/>
    <lineage>
        <taxon>Bacteria</taxon>
        <taxon>Pseudomonadati</taxon>
        <taxon>Thermomicrobiota</taxon>
        <taxon>Thermomicrobia</taxon>
        <taxon>Thermomicrobiales</taxon>
        <taxon>environmental samples</taxon>
    </lineage>
</organism>
<dbReference type="GO" id="GO:0006508">
    <property type="term" value="P:proteolysis"/>
    <property type="evidence" value="ECO:0007669"/>
    <property type="project" value="UniProtKB-KW"/>
</dbReference>
<evidence type="ECO:0000256" key="4">
    <source>
        <dbReference type="ARBA" id="ARBA00022833"/>
    </source>
</evidence>
<keyword evidence="5" id="KW-0482">Metalloprotease</keyword>
<dbReference type="AlphaFoldDB" id="A0A6J4U9Z1"/>
<dbReference type="Pfam" id="PF14464">
    <property type="entry name" value="Prok-JAB"/>
    <property type="match status" value="1"/>
</dbReference>
<dbReference type="InterPro" id="IPR037518">
    <property type="entry name" value="MPN"/>
</dbReference>
<evidence type="ECO:0000256" key="3">
    <source>
        <dbReference type="ARBA" id="ARBA00022801"/>
    </source>
</evidence>
<gene>
    <name evidence="7" type="ORF">AVDCRST_MAG19-370</name>
</gene>